<dbReference type="EMBL" id="BQNB010009277">
    <property type="protein sequence ID" value="GJS61263.1"/>
    <property type="molecule type" value="Genomic_DNA"/>
</dbReference>
<evidence type="ECO:0000313" key="2">
    <source>
        <dbReference type="Proteomes" id="UP001151760"/>
    </source>
</evidence>
<protein>
    <submittedName>
        <fullName evidence="1">Uncharacterized protein</fullName>
    </submittedName>
</protein>
<sequence>MGKNLGFNKITIALTPKIDYNHKEGELKNEALSCKSILKGSKRVDEEPSDDARTHYSTSDEWEDFEHANHIGANSSYNLYLDVSQIFNDHTITNEVETIQDKKEQMEDEDDEIRYLDDYLA</sequence>
<keyword evidence="2" id="KW-1185">Reference proteome</keyword>
<reference evidence="1" key="2">
    <citation type="submission" date="2022-01" db="EMBL/GenBank/DDBJ databases">
        <authorList>
            <person name="Yamashiro T."/>
            <person name="Shiraishi A."/>
            <person name="Satake H."/>
            <person name="Nakayama K."/>
        </authorList>
    </citation>
    <scope>NUCLEOTIDE SEQUENCE</scope>
</reference>
<accession>A0ABQ4X867</accession>
<gene>
    <name evidence="1" type="ORF">Tco_0656047</name>
</gene>
<proteinExistence type="predicted"/>
<evidence type="ECO:0000313" key="1">
    <source>
        <dbReference type="EMBL" id="GJS61263.1"/>
    </source>
</evidence>
<reference evidence="1" key="1">
    <citation type="journal article" date="2022" name="Int. J. Mol. Sci.">
        <title>Draft Genome of Tanacetum Coccineum: Genomic Comparison of Closely Related Tanacetum-Family Plants.</title>
        <authorList>
            <person name="Yamashiro T."/>
            <person name="Shiraishi A."/>
            <person name="Nakayama K."/>
            <person name="Satake H."/>
        </authorList>
    </citation>
    <scope>NUCLEOTIDE SEQUENCE</scope>
</reference>
<name>A0ABQ4X867_9ASTR</name>
<organism evidence="1 2">
    <name type="scientific">Tanacetum coccineum</name>
    <dbReference type="NCBI Taxonomy" id="301880"/>
    <lineage>
        <taxon>Eukaryota</taxon>
        <taxon>Viridiplantae</taxon>
        <taxon>Streptophyta</taxon>
        <taxon>Embryophyta</taxon>
        <taxon>Tracheophyta</taxon>
        <taxon>Spermatophyta</taxon>
        <taxon>Magnoliopsida</taxon>
        <taxon>eudicotyledons</taxon>
        <taxon>Gunneridae</taxon>
        <taxon>Pentapetalae</taxon>
        <taxon>asterids</taxon>
        <taxon>campanulids</taxon>
        <taxon>Asterales</taxon>
        <taxon>Asteraceae</taxon>
        <taxon>Asteroideae</taxon>
        <taxon>Anthemideae</taxon>
        <taxon>Anthemidinae</taxon>
        <taxon>Tanacetum</taxon>
    </lineage>
</organism>
<comment type="caution">
    <text evidence="1">The sequence shown here is derived from an EMBL/GenBank/DDBJ whole genome shotgun (WGS) entry which is preliminary data.</text>
</comment>
<dbReference type="Proteomes" id="UP001151760">
    <property type="component" value="Unassembled WGS sequence"/>
</dbReference>